<dbReference type="RefSeq" id="WP_211936322.1">
    <property type="nucleotide sequence ID" value="NZ_CP073078.1"/>
</dbReference>
<protein>
    <recommendedName>
        <fullName evidence="2 6">Superoxide dismutase</fullName>
        <ecNumber evidence="2 6">1.15.1.1</ecNumber>
    </recommendedName>
</protein>
<evidence type="ECO:0000256" key="1">
    <source>
        <dbReference type="ARBA" id="ARBA00008714"/>
    </source>
</evidence>
<dbReference type="SUPFAM" id="SSF54719">
    <property type="entry name" value="Fe,Mn superoxide dismutase (SOD), C-terminal domain"/>
    <property type="match status" value="1"/>
</dbReference>
<keyword evidence="3 5" id="KW-0479">Metal-binding</keyword>
<evidence type="ECO:0000313" key="10">
    <source>
        <dbReference type="Proteomes" id="UP000676409"/>
    </source>
</evidence>
<proteinExistence type="inferred from homology"/>
<evidence type="ECO:0000313" key="9">
    <source>
        <dbReference type="EMBL" id="QUD86270.1"/>
    </source>
</evidence>
<gene>
    <name evidence="9" type="ORF">KCG34_14305</name>
</gene>
<dbReference type="InterPro" id="IPR036314">
    <property type="entry name" value="SOD_C_sf"/>
</dbReference>
<dbReference type="PROSITE" id="PS00088">
    <property type="entry name" value="SOD_MN"/>
    <property type="match status" value="1"/>
</dbReference>
<dbReference type="SUPFAM" id="SSF46609">
    <property type="entry name" value="Fe,Mn superoxide dismutase (SOD), N-terminal domain"/>
    <property type="match status" value="1"/>
</dbReference>
<dbReference type="PANTHER" id="PTHR42769:SF3">
    <property type="entry name" value="SUPEROXIDE DISMUTASE [FE] 2, CHLOROPLASTIC"/>
    <property type="match status" value="1"/>
</dbReference>
<name>A0A975FVR0_9CAUL</name>
<dbReference type="Gene3D" id="3.55.40.20">
    <property type="entry name" value="Iron/manganese superoxide dismutase, C-terminal domain"/>
    <property type="match status" value="1"/>
</dbReference>
<keyword evidence="10" id="KW-1185">Reference proteome</keyword>
<dbReference type="Proteomes" id="UP000676409">
    <property type="component" value="Chromosome"/>
</dbReference>
<comment type="catalytic activity">
    <reaction evidence="6">
        <text>2 superoxide + 2 H(+) = H2O2 + O2</text>
        <dbReference type="Rhea" id="RHEA:20696"/>
        <dbReference type="ChEBI" id="CHEBI:15378"/>
        <dbReference type="ChEBI" id="CHEBI:15379"/>
        <dbReference type="ChEBI" id="CHEBI:16240"/>
        <dbReference type="ChEBI" id="CHEBI:18421"/>
        <dbReference type="EC" id="1.15.1.1"/>
    </reaction>
</comment>
<evidence type="ECO:0000259" key="8">
    <source>
        <dbReference type="Pfam" id="PF02777"/>
    </source>
</evidence>
<dbReference type="AlphaFoldDB" id="A0A975FVR0"/>
<feature type="binding site" evidence="5">
    <location>
        <position position="160"/>
    </location>
    <ligand>
        <name>Mn(2+)</name>
        <dbReference type="ChEBI" id="CHEBI:29035"/>
    </ligand>
</feature>
<dbReference type="Pfam" id="PF00081">
    <property type="entry name" value="Sod_Fe_N"/>
    <property type="match status" value="1"/>
</dbReference>
<feature type="domain" description="Manganese/iron superoxide dismutase C-terminal" evidence="8">
    <location>
        <begin position="90"/>
        <end position="188"/>
    </location>
</feature>
<keyword evidence="4 6" id="KW-0560">Oxidoreductase</keyword>
<dbReference type="Gene3D" id="1.10.287.990">
    <property type="entry name" value="Fe,Mn superoxide dismutase (SOD) domain"/>
    <property type="match status" value="1"/>
</dbReference>
<dbReference type="InterPro" id="IPR019831">
    <property type="entry name" value="Mn/Fe_SOD_N"/>
</dbReference>
<dbReference type="KEGG" id="caul:KCG34_14305"/>
<dbReference type="PIRSF" id="PIRSF000349">
    <property type="entry name" value="SODismutase"/>
    <property type="match status" value="1"/>
</dbReference>
<dbReference type="GO" id="GO:0046872">
    <property type="term" value="F:metal ion binding"/>
    <property type="evidence" value="ECO:0007669"/>
    <property type="project" value="UniProtKB-KW"/>
</dbReference>
<comment type="function">
    <text evidence="6">Destroys radicals which are normally produced within the cells and which are toxic to biological systems.</text>
</comment>
<comment type="similarity">
    <text evidence="1 6">Belongs to the iron/manganese superoxide dismutase family.</text>
</comment>
<dbReference type="EC" id="1.15.1.1" evidence="2 6"/>
<evidence type="ECO:0000256" key="4">
    <source>
        <dbReference type="ARBA" id="ARBA00023002"/>
    </source>
</evidence>
<feature type="binding site" evidence="5">
    <location>
        <position position="156"/>
    </location>
    <ligand>
        <name>Mn(2+)</name>
        <dbReference type="ChEBI" id="CHEBI:29035"/>
    </ligand>
</feature>
<dbReference type="Pfam" id="PF02777">
    <property type="entry name" value="Sod_Fe_C"/>
    <property type="match status" value="1"/>
</dbReference>
<evidence type="ECO:0000256" key="6">
    <source>
        <dbReference type="RuleBase" id="RU000414"/>
    </source>
</evidence>
<sequence length="211" mass="22754">MFSLPDLPYAYDALQPVLSETTMRTHHDKHHARYVNVTNEILGDAAVGALEDVVRKAVAEGQKKLINNAGQAWNHALFWESMTPGGQAPGGDLAAAIDADFGGLEALKAKFVAEGNGHFGSGWVWLIAKGGKLSVETTHDGATALELGGTALLVCDLWEHAYYLDHKNDREGFLKAWFDRLANWRFADTQFAAAKADGAGWTYPAATAKAA</sequence>
<evidence type="ECO:0000256" key="5">
    <source>
        <dbReference type="PIRSR" id="PIRSR000349-1"/>
    </source>
</evidence>
<evidence type="ECO:0000256" key="3">
    <source>
        <dbReference type="ARBA" id="ARBA00022723"/>
    </source>
</evidence>
<evidence type="ECO:0000256" key="2">
    <source>
        <dbReference type="ARBA" id="ARBA00012682"/>
    </source>
</evidence>
<dbReference type="InterPro" id="IPR019832">
    <property type="entry name" value="Mn/Fe_SOD_C"/>
</dbReference>
<dbReference type="PRINTS" id="PR01703">
    <property type="entry name" value="MNSODISMTASE"/>
</dbReference>
<reference evidence="9" key="1">
    <citation type="submission" date="2021-04" db="EMBL/GenBank/DDBJ databases">
        <title>The complete genome sequence of Caulobacter sp. S6.</title>
        <authorList>
            <person name="Tang Y."/>
            <person name="Ouyang W."/>
            <person name="Liu Q."/>
            <person name="Huang B."/>
            <person name="Guo Z."/>
            <person name="Lei P."/>
        </authorList>
    </citation>
    <scope>NUCLEOTIDE SEQUENCE</scope>
    <source>
        <strain evidence="9">S6</strain>
    </source>
</reference>
<dbReference type="InterPro" id="IPR036324">
    <property type="entry name" value="Mn/Fe_SOD_N_sf"/>
</dbReference>
<dbReference type="GO" id="GO:0004784">
    <property type="term" value="F:superoxide dismutase activity"/>
    <property type="evidence" value="ECO:0007669"/>
    <property type="project" value="UniProtKB-EC"/>
</dbReference>
<evidence type="ECO:0000259" key="7">
    <source>
        <dbReference type="Pfam" id="PF00081"/>
    </source>
</evidence>
<dbReference type="PANTHER" id="PTHR42769">
    <property type="entry name" value="SUPEROXIDE DISMUTASE"/>
    <property type="match status" value="1"/>
</dbReference>
<accession>A0A975FVR0</accession>
<feature type="domain" description="Manganese/iron superoxide dismutase N-terminal" evidence="7">
    <location>
        <begin position="2"/>
        <end position="82"/>
    </location>
</feature>
<feature type="binding site" evidence="5">
    <location>
        <position position="26"/>
    </location>
    <ligand>
        <name>Mn(2+)</name>
        <dbReference type="ChEBI" id="CHEBI:29035"/>
    </ligand>
</feature>
<organism evidence="9 10">
    <name type="scientific">Phenylobacterium montanum</name>
    <dbReference type="NCBI Taxonomy" id="2823693"/>
    <lineage>
        <taxon>Bacteria</taxon>
        <taxon>Pseudomonadati</taxon>
        <taxon>Pseudomonadota</taxon>
        <taxon>Alphaproteobacteria</taxon>
        <taxon>Caulobacterales</taxon>
        <taxon>Caulobacteraceae</taxon>
        <taxon>Phenylobacterium</taxon>
    </lineage>
</organism>
<dbReference type="InterPro" id="IPR001189">
    <property type="entry name" value="Mn/Fe_SOD"/>
</dbReference>
<dbReference type="EMBL" id="CP073078">
    <property type="protein sequence ID" value="QUD86270.1"/>
    <property type="molecule type" value="Genomic_DNA"/>
</dbReference>
<dbReference type="InterPro" id="IPR019833">
    <property type="entry name" value="Mn/Fe_SOD_BS"/>
</dbReference>
<feature type="binding site" evidence="5">
    <location>
        <position position="75"/>
    </location>
    <ligand>
        <name>Mn(2+)</name>
        <dbReference type="ChEBI" id="CHEBI:29035"/>
    </ligand>
</feature>